<proteinExistence type="predicted"/>
<dbReference type="Proteomes" id="UP001165652">
    <property type="component" value="Unassembled WGS sequence"/>
</dbReference>
<feature type="signal peptide" evidence="2">
    <location>
        <begin position="1"/>
        <end position="23"/>
    </location>
</feature>
<reference evidence="3" key="1">
    <citation type="journal article" date="2023" name="Microbiol Resour">
        <title>Genome Sequences of Rhodoplanes serenus and Two Thermotolerant Strains, Rhodoplanes tepidamans and 'Rhodoplanes cryptolactis,' Further Refine the Genus.</title>
        <authorList>
            <person name="Rayyan A.A."/>
            <person name="Kyndt J.A."/>
        </authorList>
    </citation>
    <scope>NUCLEOTIDE SEQUENCE</scope>
    <source>
        <strain evidence="3">DSM 9987</strain>
    </source>
</reference>
<comment type="caution">
    <text evidence="3">The sequence shown here is derived from an EMBL/GenBank/DDBJ whole genome shotgun (WGS) entry which is preliminary data.</text>
</comment>
<feature type="compositionally biased region" description="Low complexity" evidence="1">
    <location>
        <begin position="47"/>
        <end position="60"/>
    </location>
</feature>
<protein>
    <submittedName>
        <fullName evidence="3">DUF2865 domain-containing protein</fullName>
    </submittedName>
</protein>
<feature type="region of interest" description="Disordered" evidence="1">
    <location>
        <begin position="38"/>
        <end position="92"/>
    </location>
</feature>
<sequence length="326" mass="34791">MIRILIALCVAVFCAVTVSQPSANDAFDFWRREWSGWGATPPPQPPSWGSSWGNPWGAPWAAPPRQPPSITITPRSRGTDSRGTESRSSGGSRAWCVRTCDGFYVPLDQGVSRAEAKRSCDAICPGTETAVFRGGADGPDGIADAVSSSGKRYGALPKAFSHRTALDAACRCSAAPKGALARLRQDATLVRGDIVVTEAGVHIFTGGGRPPHEDRDFTPYREAGRLPAKLKRYLSEIDRAYASAPERLATRNDAETREPRRAETRAERRAARRAERRARREAARAERAAARAAAKAAREPAGDPDVQTPAAVAPAASPAVATGRGP</sequence>
<dbReference type="InterPro" id="IPR021293">
    <property type="entry name" value="DUF2865"/>
</dbReference>
<accession>A0ABT5JIR6</accession>
<feature type="region of interest" description="Disordered" evidence="1">
    <location>
        <begin position="245"/>
        <end position="326"/>
    </location>
</feature>
<keyword evidence="2" id="KW-0732">Signal</keyword>
<feature type="compositionally biased region" description="Low complexity" evidence="1">
    <location>
        <begin position="309"/>
        <end position="326"/>
    </location>
</feature>
<dbReference type="RefSeq" id="WP_272779748.1">
    <property type="nucleotide sequence ID" value="NZ_JAQQLI010000055.1"/>
</dbReference>
<dbReference type="Pfam" id="PF11064">
    <property type="entry name" value="DUF2865"/>
    <property type="match status" value="1"/>
</dbReference>
<name>A0ABT5JIR6_RHOTP</name>
<dbReference type="EMBL" id="JAQQLI010000055">
    <property type="protein sequence ID" value="MDC7788915.1"/>
    <property type="molecule type" value="Genomic_DNA"/>
</dbReference>
<evidence type="ECO:0000256" key="2">
    <source>
        <dbReference type="SAM" id="SignalP"/>
    </source>
</evidence>
<evidence type="ECO:0000313" key="4">
    <source>
        <dbReference type="Proteomes" id="UP001165652"/>
    </source>
</evidence>
<organism evidence="3 4">
    <name type="scientific">Rhodoplanes tepidamans</name>
    <name type="common">Rhodoplanes cryptolactis</name>
    <dbReference type="NCBI Taxonomy" id="200616"/>
    <lineage>
        <taxon>Bacteria</taxon>
        <taxon>Pseudomonadati</taxon>
        <taxon>Pseudomonadota</taxon>
        <taxon>Alphaproteobacteria</taxon>
        <taxon>Hyphomicrobiales</taxon>
        <taxon>Nitrobacteraceae</taxon>
        <taxon>Rhodoplanes</taxon>
    </lineage>
</organism>
<keyword evidence="4" id="KW-1185">Reference proteome</keyword>
<evidence type="ECO:0000313" key="3">
    <source>
        <dbReference type="EMBL" id="MDC7788915.1"/>
    </source>
</evidence>
<gene>
    <name evidence="3" type="ORF">PQJ73_24800</name>
</gene>
<feature type="compositionally biased region" description="Basic and acidic residues" evidence="1">
    <location>
        <begin position="248"/>
        <end position="289"/>
    </location>
</feature>
<feature type="chain" id="PRO_5047137529" evidence="2">
    <location>
        <begin position="24"/>
        <end position="326"/>
    </location>
</feature>
<evidence type="ECO:0000256" key="1">
    <source>
        <dbReference type="SAM" id="MobiDB-lite"/>
    </source>
</evidence>
<reference evidence="3" key="2">
    <citation type="submission" date="2023-02" db="EMBL/GenBank/DDBJ databases">
        <authorList>
            <person name="Rayyan A."/>
            <person name="Meyer T."/>
            <person name="Kyndt J.A."/>
        </authorList>
    </citation>
    <scope>NUCLEOTIDE SEQUENCE</scope>
    <source>
        <strain evidence="3">DSM 9987</strain>
    </source>
</reference>